<dbReference type="Proteomes" id="UP000646365">
    <property type="component" value="Unassembled WGS sequence"/>
</dbReference>
<name>A0A8J2YU40_9PROT</name>
<dbReference type="EMBL" id="BMJQ01000005">
    <property type="protein sequence ID" value="GGF16516.1"/>
    <property type="molecule type" value="Genomic_DNA"/>
</dbReference>
<evidence type="ECO:0000256" key="1">
    <source>
        <dbReference type="SAM" id="MobiDB-lite"/>
    </source>
</evidence>
<dbReference type="AlphaFoldDB" id="A0A8J2YU40"/>
<accession>A0A8J2YU40</accession>
<evidence type="ECO:0000313" key="3">
    <source>
        <dbReference type="Proteomes" id="UP000646365"/>
    </source>
</evidence>
<sequence>MNQLQPAIVLPAARISARGAMRRRSVRRKEDGTGMKDLDRVGPFETSRPVGARHTMEKRAGL</sequence>
<keyword evidence="3" id="KW-1185">Reference proteome</keyword>
<organism evidence="2 3">
    <name type="scientific">Aliidongia dinghuensis</name>
    <dbReference type="NCBI Taxonomy" id="1867774"/>
    <lineage>
        <taxon>Bacteria</taxon>
        <taxon>Pseudomonadati</taxon>
        <taxon>Pseudomonadota</taxon>
        <taxon>Alphaproteobacteria</taxon>
        <taxon>Rhodospirillales</taxon>
        <taxon>Dongiaceae</taxon>
        <taxon>Aliidongia</taxon>
    </lineage>
</organism>
<reference evidence="2" key="2">
    <citation type="submission" date="2020-09" db="EMBL/GenBank/DDBJ databases">
        <authorList>
            <person name="Sun Q."/>
            <person name="Zhou Y."/>
        </authorList>
    </citation>
    <scope>NUCLEOTIDE SEQUENCE</scope>
    <source>
        <strain evidence="2">CGMCC 1.15725</strain>
    </source>
</reference>
<comment type="caution">
    <text evidence="2">The sequence shown here is derived from an EMBL/GenBank/DDBJ whole genome shotgun (WGS) entry which is preliminary data.</text>
</comment>
<proteinExistence type="predicted"/>
<evidence type="ECO:0000313" key="2">
    <source>
        <dbReference type="EMBL" id="GGF16516.1"/>
    </source>
</evidence>
<protein>
    <submittedName>
        <fullName evidence="2">Uncharacterized protein</fullName>
    </submittedName>
</protein>
<reference evidence="2" key="1">
    <citation type="journal article" date="2014" name="Int. J. Syst. Evol. Microbiol.">
        <title>Complete genome sequence of Corynebacterium casei LMG S-19264T (=DSM 44701T), isolated from a smear-ripened cheese.</title>
        <authorList>
            <consortium name="US DOE Joint Genome Institute (JGI-PGF)"/>
            <person name="Walter F."/>
            <person name="Albersmeier A."/>
            <person name="Kalinowski J."/>
            <person name="Ruckert C."/>
        </authorList>
    </citation>
    <scope>NUCLEOTIDE SEQUENCE</scope>
    <source>
        <strain evidence="2">CGMCC 1.15725</strain>
    </source>
</reference>
<gene>
    <name evidence="2" type="ORF">GCM10011611_22860</name>
</gene>
<feature type="compositionally biased region" description="Basic and acidic residues" evidence="1">
    <location>
        <begin position="28"/>
        <end position="42"/>
    </location>
</feature>
<feature type="region of interest" description="Disordered" evidence="1">
    <location>
        <begin position="19"/>
        <end position="62"/>
    </location>
</feature>